<gene>
    <name evidence="2" type="ORF">TDIB3V08_LOCUS3025</name>
</gene>
<organism evidence="2">
    <name type="scientific">Timema douglasi</name>
    <name type="common">Walking stick</name>
    <dbReference type="NCBI Taxonomy" id="61478"/>
    <lineage>
        <taxon>Eukaryota</taxon>
        <taxon>Metazoa</taxon>
        <taxon>Ecdysozoa</taxon>
        <taxon>Arthropoda</taxon>
        <taxon>Hexapoda</taxon>
        <taxon>Insecta</taxon>
        <taxon>Pterygota</taxon>
        <taxon>Neoptera</taxon>
        <taxon>Polyneoptera</taxon>
        <taxon>Phasmatodea</taxon>
        <taxon>Timematodea</taxon>
        <taxon>Timematoidea</taxon>
        <taxon>Timematidae</taxon>
        <taxon>Timema</taxon>
    </lineage>
</organism>
<keyword evidence="1" id="KW-1133">Transmembrane helix</keyword>
<evidence type="ECO:0000256" key="1">
    <source>
        <dbReference type="SAM" id="Phobius"/>
    </source>
</evidence>
<dbReference type="AlphaFoldDB" id="A0A7R8VE10"/>
<dbReference type="EMBL" id="OA565287">
    <property type="protein sequence ID" value="CAD7196690.1"/>
    <property type="molecule type" value="Genomic_DNA"/>
</dbReference>
<evidence type="ECO:0000313" key="2">
    <source>
        <dbReference type="EMBL" id="CAD7196690.1"/>
    </source>
</evidence>
<sequence length="85" mass="10151">MFLTFFSILYDYAQLLVELKYKHANIIYNRLTALLFFLLFMSITTNAIFKKIFWCASKAYNTVKFTLQQINSLKYITIKIILSIY</sequence>
<name>A0A7R8VE10_TIMDO</name>
<keyword evidence="1" id="KW-0812">Transmembrane</keyword>
<reference evidence="2" key="1">
    <citation type="submission" date="2020-11" db="EMBL/GenBank/DDBJ databases">
        <authorList>
            <person name="Tran Van P."/>
        </authorList>
    </citation>
    <scope>NUCLEOTIDE SEQUENCE</scope>
</reference>
<proteinExistence type="predicted"/>
<accession>A0A7R8VE10</accession>
<protein>
    <submittedName>
        <fullName evidence="2">Uncharacterized protein</fullName>
    </submittedName>
</protein>
<feature type="transmembrane region" description="Helical" evidence="1">
    <location>
        <begin position="27"/>
        <end position="49"/>
    </location>
</feature>
<keyword evidence="1" id="KW-0472">Membrane</keyword>